<evidence type="ECO:0000256" key="3">
    <source>
        <dbReference type="ARBA" id="ARBA00022694"/>
    </source>
</evidence>
<comment type="similarity">
    <text evidence="2">Belongs to the eukaryotic/archaeal RNase P protein component 3 family.</text>
</comment>
<evidence type="ECO:0000256" key="1">
    <source>
        <dbReference type="ARBA" id="ARBA00004123"/>
    </source>
</evidence>
<dbReference type="Pfam" id="PF01876">
    <property type="entry name" value="RNase_P_p30"/>
    <property type="match status" value="1"/>
</dbReference>
<organism evidence="4 5">
    <name type="scientific">Entamoeba invadens IP1</name>
    <dbReference type="NCBI Taxonomy" id="370355"/>
    <lineage>
        <taxon>Eukaryota</taxon>
        <taxon>Amoebozoa</taxon>
        <taxon>Evosea</taxon>
        <taxon>Archamoebae</taxon>
        <taxon>Mastigamoebida</taxon>
        <taxon>Entamoebidae</taxon>
        <taxon>Entamoeba</taxon>
    </lineage>
</organism>
<dbReference type="SUPFAM" id="SSF89550">
    <property type="entry name" value="PHP domain-like"/>
    <property type="match status" value="1"/>
</dbReference>
<dbReference type="Gene3D" id="3.20.20.140">
    <property type="entry name" value="Metal-dependent hydrolases"/>
    <property type="match status" value="1"/>
</dbReference>
<dbReference type="KEGG" id="eiv:EIN_461760"/>
<accession>A0A0A1U6E5</accession>
<keyword evidence="5" id="KW-1185">Reference proteome</keyword>
<dbReference type="Proteomes" id="UP000014680">
    <property type="component" value="Unassembled WGS sequence"/>
</dbReference>
<dbReference type="AlphaFoldDB" id="A0A0A1U6E5"/>
<evidence type="ECO:0000313" key="5">
    <source>
        <dbReference type="Proteomes" id="UP000014680"/>
    </source>
</evidence>
<evidence type="ECO:0000313" key="4">
    <source>
        <dbReference type="EMBL" id="ELP89870.1"/>
    </source>
</evidence>
<proteinExistence type="inferred from homology"/>
<dbReference type="EMBL" id="KB206565">
    <property type="protein sequence ID" value="ELP89870.1"/>
    <property type="molecule type" value="Genomic_DNA"/>
</dbReference>
<dbReference type="InterPro" id="IPR002738">
    <property type="entry name" value="RNase_P_p30"/>
</dbReference>
<comment type="subcellular location">
    <subcellularLocation>
        <location evidence="1">Nucleus</location>
    </subcellularLocation>
</comment>
<protein>
    <submittedName>
        <fullName evidence="4">Uncharacterized protein</fullName>
    </submittedName>
</protein>
<dbReference type="GO" id="GO:0005655">
    <property type="term" value="C:nucleolar ribonuclease P complex"/>
    <property type="evidence" value="ECO:0007669"/>
    <property type="project" value="TreeGrafter"/>
</dbReference>
<dbReference type="RefSeq" id="XP_004256641.1">
    <property type="nucleotide sequence ID" value="XM_004256593.1"/>
</dbReference>
<dbReference type="VEuPathDB" id="AmoebaDB:EIN_461760"/>
<gene>
    <name evidence="4" type="ORF">EIN_461760</name>
</gene>
<keyword evidence="3" id="KW-0819">tRNA processing</keyword>
<reference evidence="4 5" key="1">
    <citation type="submission" date="2012-10" db="EMBL/GenBank/DDBJ databases">
        <authorList>
            <person name="Zafar N."/>
            <person name="Inman J."/>
            <person name="Hall N."/>
            <person name="Lorenzi H."/>
            <person name="Caler E."/>
        </authorList>
    </citation>
    <scope>NUCLEOTIDE SEQUENCE [LARGE SCALE GENOMIC DNA]</scope>
    <source>
        <strain evidence="4 5">IP1</strain>
    </source>
</reference>
<evidence type="ECO:0000256" key="2">
    <source>
        <dbReference type="ARBA" id="ARBA00007331"/>
    </source>
</evidence>
<name>A0A0A1U6E5_ENTIV</name>
<dbReference type="GeneID" id="14888856"/>
<dbReference type="GO" id="GO:0003723">
    <property type="term" value="F:RNA binding"/>
    <property type="evidence" value="ECO:0007669"/>
    <property type="project" value="TreeGrafter"/>
</dbReference>
<dbReference type="PANTHER" id="PTHR13031:SF0">
    <property type="entry name" value="RIBONUCLEASE P PROTEIN SUBUNIT P30"/>
    <property type="match status" value="1"/>
</dbReference>
<dbReference type="GO" id="GO:0008033">
    <property type="term" value="P:tRNA processing"/>
    <property type="evidence" value="ECO:0007669"/>
    <property type="project" value="UniProtKB-KW"/>
</dbReference>
<dbReference type="PANTHER" id="PTHR13031">
    <property type="entry name" value="RIBONUCLEASE P SUBUNIT P30"/>
    <property type="match status" value="1"/>
</dbReference>
<dbReference type="OrthoDB" id="17948at2759"/>
<dbReference type="InterPro" id="IPR016195">
    <property type="entry name" value="Pol/histidinol_Pase-like"/>
</dbReference>
<sequence>MREIEILSDLITRKTTHLSPSDDDKFTVLMNEHKVQVISTDKGFLYESTYDDMAQNSILSQYRYVAFEYCVKSPYTTSSDEEKPLKLFESNKVDTSEFSLFPKQKCIKRLTITVDSASDPPKTIPSYYDILCFKPITEDALNFVLSKCTCEVITFDFHLNKFRVTVRNIRNARRLGVFFEINVYPLLSQPPLDESNRRQFIAQATDLVFYSKGRNLILSTGATIPSEMKGPEDLIAIGMSFGLTRSQAHDSIFKNPMTSLTRARKRVPFKSMVSF</sequence>